<feature type="chain" id="PRO_5002813636" description="Phospholipase A2" evidence="13">
    <location>
        <begin position="20"/>
        <end position="166"/>
    </location>
</feature>
<dbReference type="OrthoDB" id="10059604at2759"/>
<evidence type="ECO:0000256" key="6">
    <source>
        <dbReference type="ARBA" id="ARBA00022723"/>
    </source>
</evidence>
<evidence type="ECO:0000256" key="13">
    <source>
        <dbReference type="SAM" id="SignalP"/>
    </source>
</evidence>
<dbReference type="GO" id="GO:0016042">
    <property type="term" value="P:lipid catabolic process"/>
    <property type="evidence" value="ECO:0007669"/>
    <property type="project" value="UniProtKB-KW"/>
</dbReference>
<protein>
    <recommendedName>
        <fullName evidence="4">Phospholipase A2</fullName>
        <ecNumber evidence="3">3.1.1.4</ecNumber>
    </recommendedName>
    <alternativeName>
        <fullName evidence="12">Phosphatidylcholine 2-acylhydrolase</fullName>
    </alternativeName>
</protein>
<keyword evidence="6" id="KW-0479">Metal-binding</keyword>
<organism evidence="15 16">
    <name type="scientific">Drosophila virilis</name>
    <name type="common">Fruit fly</name>
    <dbReference type="NCBI Taxonomy" id="7244"/>
    <lineage>
        <taxon>Eukaryota</taxon>
        <taxon>Metazoa</taxon>
        <taxon>Ecdysozoa</taxon>
        <taxon>Arthropoda</taxon>
        <taxon>Hexapoda</taxon>
        <taxon>Insecta</taxon>
        <taxon>Pterygota</taxon>
        <taxon>Neoptera</taxon>
        <taxon>Endopterygota</taxon>
        <taxon>Diptera</taxon>
        <taxon>Brachycera</taxon>
        <taxon>Muscomorpha</taxon>
        <taxon>Ephydroidea</taxon>
        <taxon>Drosophilidae</taxon>
        <taxon>Drosophila</taxon>
    </lineage>
</organism>
<dbReference type="KEGG" id="dvi:6626207"/>
<name>B4LMA8_DROVI</name>
<dbReference type="GO" id="GO:0050482">
    <property type="term" value="P:arachidonate secretion"/>
    <property type="evidence" value="ECO:0007669"/>
    <property type="project" value="InterPro"/>
</dbReference>
<evidence type="ECO:0000256" key="9">
    <source>
        <dbReference type="ARBA" id="ARBA00022963"/>
    </source>
</evidence>
<dbReference type="GO" id="GO:0005576">
    <property type="term" value="C:extracellular region"/>
    <property type="evidence" value="ECO:0007669"/>
    <property type="project" value="UniProtKB-SubCell"/>
</dbReference>
<evidence type="ECO:0000256" key="8">
    <source>
        <dbReference type="ARBA" id="ARBA00022837"/>
    </source>
</evidence>
<accession>B4LMA8</accession>
<evidence type="ECO:0000313" key="15">
    <source>
        <dbReference type="EMBL" id="EDW60986.1"/>
    </source>
</evidence>
<dbReference type="InterPro" id="IPR016090">
    <property type="entry name" value="PLA2-like_dom"/>
</dbReference>
<dbReference type="AlphaFoldDB" id="B4LMA8"/>
<evidence type="ECO:0000313" key="16">
    <source>
        <dbReference type="Proteomes" id="UP000008792"/>
    </source>
</evidence>
<dbReference type="GO" id="GO:0004623">
    <property type="term" value="F:phospholipase A2 activity"/>
    <property type="evidence" value="ECO:0007669"/>
    <property type="project" value="UniProtKB-EC"/>
</dbReference>
<dbReference type="EC" id="3.1.1.4" evidence="3"/>
<evidence type="ECO:0000256" key="10">
    <source>
        <dbReference type="ARBA" id="ARBA00023098"/>
    </source>
</evidence>
<keyword evidence="8" id="KW-0106">Calcium</keyword>
<evidence type="ECO:0000256" key="1">
    <source>
        <dbReference type="ARBA" id="ARBA00001913"/>
    </source>
</evidence>
<evidence type="ECO:0000259" key="14">
    <source>
        <dbReference type="Pfam" id="PF05826"/>
    </source>
</evidence>
<dbReference type="eggNOG" id="ENOG502S1MS">
    <property type="taxonomic scope" value="Eukaryota"/>
</dbReference>
<feature type="domain" description="Phospholipase A2-like central" evidence="14">
    <location>
        <begin position="24"/>
        <end position="117"/>
    </location>
</feature>
<dbReference type="GO" id="GO:0046872">
    <property type="term" value="F:metal ion binding"/>
    <property type="evidence" value="ECO:0007669"/>
    <property type="project" value="UniProtKB-KW"/>
</dbReference>
<evidence type="ECO:0000256" key="3">
    <source>
        <dbReference type="ARBA" id="ARBA00013278"/>
    </source>
</evidence>
<dbReference type="PhylomeDB" id="B4LMA8"/>
<dbReference type="FunFam" id="1.20.90.10:FF:000002">
    <property type="entry name" value="Phospholipase A2 group III"/>
    <property type="match status" value="1"/>
</dbReference>
<evidence type="ECO:0000256" key="4">
    <source>
        <dbReference type="ARBA" id="ARBA00021721"/>
    </source>
</evidence>
<evidence type="ECO:0000256" key="12">
    <source>
        <dbReference type="ARBA" id="ARBA00029903"/>
    </source>
</evidence>
<keyword evidence="13" id="KW-0732">Signal</keyword>
<dbReference type="PROSITE" id="PS00118">
    <property type="entry name" value="PA2_HIS"/>
    <property type="match status" value="1"/>
</dbReference>
<keyword evidence="9" id="KW-0442">Lipid degradation</keyword>
<dbReference type="Pfam" id="PF05826">
    <property type="entry name" value="Phospholip_A2_2"/>
    <property type="match status" value="1"/>
</dbReference>
<evidence type="ECO:0000256" key="11">
    <source>
        <dbReference type="ARBA" id="ARBA00023157"/>
    </source>
</evidence>
<evidence type="ECO:0000256" key="5">
    <source>
        <dbReference type="ARBA" id="ARBA00022525"/>
    </source>
</evidence>
<proteinExistence type="predicted"/>
<gene>
    <name evidence="15" type="primary">Dvir\GJ20552</name>
    <name evidence="15" type="ORF">Dvir_GJ20552</name>
</gene>
<dbReference type="SUPFAM" id="SSF48619">
    <property type="entry name" value="Phospholipase A2, PLA2"/>
    <property type="match status" value="1"/>
</dbReference>
<dbReference type="SMR" id="B4LMA8"/>
<dbReference type="HOGENOM" id="CLU_118255_0_0_1"/>
<keyword evidence="11" id="KW-1015">Disulfide bond</keyword>
<dbReference type="InParanoid" id="B4LMA8"/>
<dbReference type="EMBL" id="CH940648">
    <property type="protein sequence ID" value="EDW60986.1"/>
    <property type="molecule type" value="Genomic_DNA"/>
</dbReference>
<keyword evidence="16" id="KW-1185">Reference proteome</keyword>
<keyword evidence="7 15" id="KW-0378">Hydrolase</keyword>
<feature type="signal peptide" evidence="13">
    <location>
        <begin position="1"/>
        <end position="19"/>
    </location>
</feature>
<dbReference type="InterPro" id="IPR036444">
    <property type="entry name" value="PLipase_A2_dom_sf"/>
</dbReference>
<dbReference type="GO" id="GO:0006644">
    <property type="term" value="P:phospholipid metabolic process"/>
    <property type="evidence" value="ECO:0007669"/>
    <property type="project" value="InterPro"/>
</dbReference>
<keyword evidence="5" id="KW-0964">Secreted</keyword>
<dbReference type="OMA" id="LAFYTHP"/>
<comment type="cofactor">
    <cofactor evidence="1">
        <name>Ca(2+)</name>
        <dbReference type="ChEBI" id="CHEBI:29108"/>
    </cofactor>
</comment>
<dbReference type="PANTHER" id="PTHR12253">
    <property type="entry name" value="RH14732P"/>
    <property type="match status" value="1"/>
</dbReference>
<dbReference type="InterPro" id="IPR033113">
    <property type="entry name" value="PLA2_histidine"/>
</dbReference>
<dbReference type="STRING" id="7244.B4LMA8"/>
<evidence type="ECO:0000256" key="7">
    <source>
        <dbReference type="ARBA" id="ARBA00022801"/>
    </source>
</evidence>
<dbReference type="Gene3D" id="1.20.90.10">
    <property type="entry name" value="Phospholipase A2 domain"/>
    <property type="match status" value="1"/>
</dbReference>
<evidence type="ECO:0000256" key="2">
    <source>
        <dbReference type="ARBA" id="ARBA00004613"/>
    </source>
</evidence>
<keyword evidence="10" id="KW-0443">Lipid metabolism</keyword>
<dbReference type="Proteomes" id="UP000008792">
    <property type="component" value="Unassembled WGS sequence"/>
</dbReference>
<comment type="subcellular location">
    <subcellularLocation>
        <location evidence="2">Secreted</location>
    </subcellularLocation>
</comment>
<reference evidence="15 16" key="1">
    <citation type="journal article" date="2007" name="Nature">
        <title>Evolution of genes and genomes on the Drosophila phylogeny.</title>
        <authorList>
            <consortium name="Drosophila 12 Genomes Consortium"/>
            <person name="Clark A.G."/>
            <person name="Eisen M.B."/>
            <person name="Smith D.R."/>
            <person name="Bergman C.M."/>
            <person name="Oliver B."/>
            <person name="Markow T.A."/>
            <person name="Kaufman T.C."/>
            <person name="Kellis M."/>
            <person name="Gelbart W."/>
            <person name="Iyer V.N."/>
            <person name="Pollard D.A."/>
            <person name="Sackton T.B."/>
            <person name="Larracuente A.M."/>
            <person name="Singh N.D."/>
            <person name="Abad J.P."/>
            <person name="Abt D.N."/>
            <person name="Adryan B."/>
            <person name="Aguade M."/>
            <person name="Akashi H."/>
            <person name="Anderson W.W."/>
            <person name="Aquadro C.F."/>
            <person name="Ardell D.H."/>
            <person name="Arguello R."/>
            <person name="Artieri C.G."/>
            <person name="Barbash D.A."/>
            <person name="Barker D."/>
            <person name="Barsanti P."/>
            <person name="Batterham P."/>
            <person name="Batzoglou S."/>
            <person name="Begun D."/>
            <person name="Bhutkar A."/>
            <person name="Blanco E."/>
            <person name="Bosak S.A."/>
            <person name="Bradley R.K."/>
            <person name="Brand A.D."/>
            <person name="Brent M.R."/>
            <person name="Brooks A.N."/>
            <person name="Brown R.H."/>
            <person name="Butlin R.K."/>
            <person name="Caggese C."/>
            <person name="Calvi B.R."/>
            <person name="Bernardo de Carvalho A."/>
            <person name="Caspi A."/>
            <person name="Castrezana S."/>
            <person name="Celniker S.E."/>
            <person name="Chang J.L."/>
            <person name="Chapple C."/>
            <person name="Chatterji S."/>
            <person name="Chinwalla A."/>
            <person name="Civetta A."/>
            <person name="Clifton S.W."/>
            <person name="Comeron J.M."/>
            <person name="Costello J.C."/>
            <person name="Coyne J.A."/>
            <person name="Daub J."/>
            <person name="David R.G."/>
            <person name="Delcher A.L."/>
            <person name="Delehaunty K."/>
            <person name="Do C.B."/>
            <person name="Ebling H."/>
            <person name="Edwards K."/>
            <person name="Eickbush T."/>
            <person name="Evans J.D."/>
            <person name="Filipski A."/>
            <person name="Findeiss S."/>
            <person name="Freyhult E."/>
            <person name="Fulton L."/>
            <person name="Fulton R."/>
            <person name="Garcia A.C."/>
            <person name="Gardiner A."/>
            <person name="Garfield D.A."/>
            <person name="Garvin B.E."/>
            <person name="Gibson G."/>
            <person name="Gilbert D."/>
            <person name="Gnerre S."/>
            <person name="Godfrey J."/>
            <person name="Good R."/>
            <person name="Gotea V."/>
            <person name="Gravely B."/>
            <person name="Greenberg A.J."/>
            <person name="Griffiths-Jones S."/>
            <person name="Gross S."/>
            <person name="Guigo R."/>
            <person name="Gustafson E.A."/>
            <person name="Haerty W."/>
            <person name="Hahn M.W."/>
            <person name="Halligan D.L."/>
            <person name="Halpern A.L."/>
            <person name="Halter G.M."/>
            <person name="Han M.V."/>
            <person name="Heger A."/>
            <person name="Hillier L."/>
            <person name="Hinrichs A.S."/>
            <person name="Holmes I."/>
            <person name="Hoskins R.A."/>
            <person name="Hubisz M.J."/>
            <person name="Hultmark D."/>
            <person name="Huntley M.A."/>
            <person name="Jaffe D.B."/>
            <person name="Jagadeeshan S."/>
            <person name="Jeck W.R."/>
            <person name="Johnson J."/>
            <person name="Jones C.D."/>
            <person name="Jordan W.C."/>
            <person name="Karpen G.H."/>
            <person name="Kataoka E."/>
            <person name="Keightley P.D."/>
            <person name="Kheradpour P."/>
            <person name="Kirkness E.F."/>
            <person name="Koerich L.B."/>
            <person name="Kristiansen K."/>
            <person name="Kudrna D."/>
            <person name="Kulathinal R.J."/>
            <person name="Kumar S."/>
            <person name="Kwok R."/>
            <person name="Lander E."/>
            <person name="Langley C.H."/>
            <person name="Lapoint R."/>
            <person name="Lazzaro B.P."/>
            <person name="Lee S.J."/>
            <person name="Levesque L."/>
            <person name="Li R."/>
            <person name="Lin C.F."/>
            <person name="Lin M.F."/>
            <person name="Lindblad-Toh K."/>
            <person name="Llopart A."/>
            <person name="Long M."/>
            <person name="Low L."/>
            <person name="Lozovsky E."/>
            <person name="Lu J."/>
            <person name="Luo M."/>
            <person name="Machado C.A."/>
            <person name="Makalowski W."/>
            <person name="Marzo M."/>
            <person name="Matsuda M."/>
            <person name="Matzkin L."/>
            <person name="McAllister B."/>
            <person name="McBride C.S."/>
            <person name="McKernan B."/>
            <person name="McKernan K."/>
            <person name="Mendez-Lago M."/>
            <person name="Minx P."/>
            <person name="Mollenhauer M.U."/>
            <person name="Montooth K."/>
            <person name="Mount S.M."/>
            <person name="Mu X."/>
            <person name="Myers E."/>
            <person name="Negre B."/>
            <person name="Newfeld S."/>
            <person name="Nielsen R."/>
            <person name="Noor M.A."/>
            <person name="O'Grady P."/>
            <person name="Pachter L."/>
            <person name="Papaceit M."/>
            <person name="Parisi M.J."/>
            <person name="Parisi M."/>
            <person name="Parts L."/>
            <person name="Pedersen J.S."/>
            <person name="Pesole G."/>
            <person name="Phillippy A.M."/>
            <person name="Ponting C.P."/>
            <person name="Pop M."/>
            <person name="Porcelli D."/>
            <person name="Powell J.R."/>
            <person name="Prohaska S."/>
            <person name="Pruitt K."/>
            <person name="Puig M."/>
            <person name="Quesneville H."/>
            <person name="Ram K.R."/>
            <person name="Rand D."/>
            <person name="Rasmussen M.D."/>
            <person name="Reed L.K."/>
            <person name="Reenan R."/>
            <person name="Reily A."/>
            <person name="Remington K.A."/>
            <person name="Rieger T.T."/>
            <person name="Ritchie M.G."/>
            <person name="Robin C."/>
            <person name="Rogers Y.H."/>
            <person name="Rohde C."/>
            <person name="Rozas J."/>
            <person name="Rubenfield M.J."/>
            <person name="Ruiz A."/>
            <person name="Russo S."/>
            <person name="Salzberg S.L."/>
            <person name="Sanchez-Gracia A."/>
            <person name="Saranga D.J."/>
            <person name="Sato H."/>
            <person name="Schaeffer S.W."/>
            <person name="Schatz M.C."/>
            <person name="Schlenke T."/>
            <person name="Schwartz R."/>
            <person name="Segarra C."/>
            <person name="Singh R.S."/>
            <person name="Sirot L."/>
            <person name="Sirota M."/>
            <person name="Sisneros N.B."/>
            <person name="Smith C.D."/>
            <person name="Smith T.F."/>
            <person name="Spieth J."/>
            <person name="Stage D.E."/>
            <person name="Stark A."/>
            <person name="Stephan W."/>
            <person name="Strausberg R.L."/>
            <person name="Strempel S."/>
            <person name="Sturgill D."/>
            <person name="Sutton G."/>
            <person name="Sutton G.G."/>
            <person name="Tao W."/>
            <person name="Teichmann S."/>
            <person name="Tobari Y.N."/>
            <person name="Tomimura Y."/>
            <person name="Tsolas J.M."/>
            <person name="Valente V.L."/>
            <person name="Venter E."/>
            <person name="Venter J.C."/>
            <person name="Vicario S."/>
            <person name="Vieira F.G."/>
            <person name="Vilella A.J."/>
            <person name="Villasante A."/>
            <person name="Walenz B."/>
            <person name="Wang J."/>
            <person name="Wasserman M."/>
            <person name="Watts T."/>
            <person name="Wilson D."/>
            <person name="Wilson R.K."/>
            <person name="Wing R.A."/>
            <person name="Wolfner M.F."/>
            <person name="Wong A."/>
            <person name="Wong G.K."/>
            <person name="Wu C.I."/>
            <person name="Wu G."/>
            <person name="Yamamoto D."/>
            <person name="Yang H.P."/>
            <person name="Yang S.P."/>
            <person name="Yorke J.A."/>
            <person name="Yoshida K."/>
            <person name="Zdobnov E."/>
            <person name="Zhang P."/>
            <person name="Zhang Y."/>
            <person name="Zimin A.V."/>
            <person name="Baldwin J."/>
            <person name="Abdouelleil A."/>
            <person name="Abdulkadir J."/>
            <person name="Abebe A."/>
            <person name="Abera B."/>
            <person name="Abreu J."/>
            <person name="Acer S.C."/>
            <person name="Aftuck L."/>
            <person name="Alexander A."/>
            <person name="An P."/>
            <person name="Anderson E."/>
            <person name="Anderson S."/>
            <person name="Arachi H."/>
            <person name="Azer M."/>
            <person name="Bachantsang P."/>
            <person name="Barry A."/>
            <person name="Bayul T."/>
            <person name="Berlin A."/>
            <person name="Bessette D."/>
            <person name="Bloom T."/>
            <person name="Blye J."/>
            <person name="Boguslavskiy L."/>
            <person name="Bonnet C."/>
            <person name="Boukhgalter B."/>
            <person name="Bourzgui I."/>
            <person name="Brown A."/>
            <person name="Cahill P."/>
            <person name="Channer S."/>
            <person name="Cheshatsang Y."/>
            <person name="Chuda L."/>
            <person name="Citroen M."/>
            <person name="Collymore A."/>
            <person name="Cooke P."/>
            <person name="Costello M."/>
            <person name="D'Aco K."/>
            <person name="Daza R."/>
            <person name="De Haan G."/>
            <person name="DeGray S."/>
            <person name="DeMaso C."/>
            <person name="Dhargay N."/>
            <person name="Dooley K."/>
            <person name="Dooley E."/>
            <person name="Doricent M."/>
            <person name="Dorje P."/>
            <person name="Dorjee K."/>
            <person name="Dupes A."/>
            <person name="Elong R."/>
            <person name="Falk J."/>
            <person name="Farina A."/>
            <person name="Faro S."/>
            <person name="Ferguson D."/>
            <person name="Fisher S."/>
            <person name="Foley C.D."/>
            <person name="Franke A."/>
            <person name="Friedrich D."/>
            <person name="Gadbois L."/>
            <person name="Gearin G."/>
            <person name="Gearin C.R."/>
            <person name="Giannoukos G."/>
            <person name="Goode T."/>
            <person name="Graham J."/>
            <person name="Grandbois E."/>
            <person name="Grewal S."/>
            <person name="Gyaltsen K."/>
            <person name="Hafez N."/>
            <person name="Hagos B."/>
            <person name="Hall J."/>
            <person name="Henson C."/>
            <person name="Hollinger A."/>
            <person name="Honan T."/>
            <person name="Huard M.D."/>
            <person name="Hughes L."/>
            <person name="Hurhula B."/>
            <person name="Husby M.E."/>
            <person name="Kamat A."/>
            <person name="Kanga B."/>
            <person name="Kashin S."/>
            <person name="Khazanovich D."/>
            <person name="Kisner P."/>
            <person name="Lance K."/>
            <person name="Lara M."/>
            <person name="Lee W."/>
            <person name="Lennon N."/>
            <person name="Letendre F."/>
            <person name="LeVine R."/>
            <person name="Lipovsky A."/>
            <person name="Liu X."/>
            <person name="Liu J."/>
            <person name="Liu S."/>
            <person name="Lokyitsang T."/>
            <person name="Lokyitsang Y."/>
            <person name="Lubonja R."/>
            <person name="Lui A."/>
            <person name="MacDonald P."/>
            <person name="Magnisalis V."/>
            <person name="Maru K."/>
            <person name="Matthews C."/>
            <person name="McCusker W."/>
            <person name="McDonough S."/>
            <person name="Mehta T."/>
            <person name="Meldrim J."/>
            <person name="Meneus L."/>
            <person name="Mihai O."/>
            <person name="Mihalev A."/>
            <person name="Mihova T."/>
            <person name="Mittelman R."/>
            <person name="Mlenga V."/>
            <person name="Montmayeur A."/>
            <person name="Mulrain L."/>
            <person name="Navidi A."/>
            <person name="Naylor J."/>
            <person name="Negash T."/>
            <person name="Nguyen T."/>
            <person name="Nguyen N."/>
            <person name="Nicol R."/>
            <person name="Norbu C."/>
            <person name="Norbu N."/>
            <person name="Novod N."/>
            <person name="O'Neill B."/>
            <person name="Osman S."/>
            <person name="Markiewicz E."/>
            <person name="Oyono O.L."/>
            <person name="Patti C."/>
            <person name="Phunkhang P."/>
            <person name="Pierre F."/>
            <person name="Priest M."/>
            <person name="Raghuraman S."/>
            <person name="Rege F."/>
            <person name="Reyes R."/>
            <person name="Rise C."/>
            <person name="Rogov P."/>
            <person name="Ross K."/>
            <person name="Ryan E."/>
            <person name="Settipalli S."/>
            <person name="Shea T."/>
            <person name="Sherpa N."/>
            <person name="Shi L."/>
            <person name="Shih D."/>
            <person name="Sparrow T."/>
            <person name="Spaulding J."/>
            <person name="Stalker J."/>
            <person name="Stange-Thomann N."/>
            <person name="Stavropoulos S."/>
            <person name="Stone C."/>
            <person name="Strader C."/>
            <person name="Tesfaye S."/>
            <person name="Thomson T."/>
            <person name="Thoulutsang Y."/>
            <person name="Thoulutsang D."/>
            <person name="Topham K."/>
            <person name="Topping I."/>
            <person name="Tsamla T."/>
            <person name="Vassiliev H."/>
            <person name="Vo A."/>
            <person name="Wangchuk T."/>
            <person name="Wangdi T."/>
            <person name="Weiand M."/>
            <person name="Wilkinson J."/>
            <person name="Wilson A."/>
            <person name="Yadav S."/>
            <person name="Young G."/>
            <person name="Yu Q."/>
            <person name="Zembek L."/>
            <person name="Zhong D."/>
            <person name="Zimmer A."/>
            <person name="Zwirko Z."/>
            <person name="Jaffe D.B."/>
            <person name="Alvarez P."/>
            <person name="Brockman W."/>
            <person name="Butler J."/>
            <person name="Chin C."/>
            <person name="Gnerre S."/>
            <person name="Grabherr M."/>
            <person name="Kleber M."/>
            <person name="Mauceli E."/>
            <person name="MacCallum I."/>
        </authorList>
    </citation>
    <scope>NUCLEOTIDE SEQUENCE [LARGE SCALE GENOMIC DNA]</scope>
    <source>
        <strain evidence="16">Tucson 15010-1051.87</strain>
    </source>
</reference>
<dbReference type="FunCoup" id="B4LMA8">
    <property type="interactions" value="80"/>
</dbReference>
<sequence length="166" mass="18996">MRAKYFVVALAAMLASVHGLSITVPGTKWCGPGNIADNYNDLGSEIELDKCCRQHDHCEEKISPDTQKYGLTNDGFFPIFSCDCELAFRLCLNALHNMESAALGRIYFSTTNVCFAYGPPIVSCQEQQWDHFMKRCLTYSEDVSQPARWQFYDLPFYTHPREEEEK</sequence>